<evidence type="ECO:0000313" key="2">
    <source>
        <dbReference type="EMBL" id="MBK4214408.1"/>
    </source>
</evidence>
<dbReference type="Proteomes" id="UP000640485">
    <property type="component" value="Unassembled WGS sequence"/>
</dbReference>
<sequence>MTTYAVGHLQDVDLNADIVAYLEGIDATLAPFGGHFIIHGGEKTVLEGGFGSDLIVIAFPDRASAEGWYASAAYRDLLPLRTRNSQGDVFLIEGVDRDHKATDILAAAV</sequence>
<feature type="domain" description="DUF1330" evidence="1">
    <location>
        <begin position="3"/>
        <end position="95"/>
    </location>
</feature>
<organism evidence="2 3">
    <name type="scientific">Paracoccus caeni</name>
    <dbReference type="NCBI Taxonomy" id="657651"/>
    <lineage>
        <taxon>Bacteria</taxon>
        <taxon>Pseudomonadati</taxon>
        <taxon>Pseudomonadota</taxon>
        <taxon>Alphaproteobacteria</taxon>
        <taxon>Rhodobacterales</taxon>
        <taxon>Paracoccaceae</taxon>
        <taxon>Paracoccus</taxon>
    </lineage>
</organism>
<dbReference type="AlphaFoldDB" id="A0A934SH54"/>
<accession>A0A934SH54</accession>
<dbReference type="PANTHER" id="PTHR41521:SF4">
    <property type="entry name" value="BLR0684 PROTEIN"/>
    <property type="match status" value="1"/>
</dbReference>
<proteinExistence type="predicted"/>
<dbReference type="EMBL" id="JAEPRQ010000001">
    <property type="protein sequence ID" value="MBK4214408.1"/>
    <property type="molecule type" value="Genomic_DNA"/>
</dbReference>
<dbReference type="InterPro" id="IPR011008">
    <property type="entry name" value="Dimeric_a/b-barrel"/>
</dbReference>
<evidence type="ECO:0000259" key="1">
    <source>
        <dbReference type="Pfam" id="PF07045"/>
    </source>
</evidence>
<comment type="caution">
    <text evidence="2">The sequence shown here is derived from an EMBL/GenBank/DDBJ whole genome shotgun (WGS) entry which is preliminary data.</text>
</comment>
<keyword evidence="3" id="KW-1185">Reference proteome</keyword>
<protein>
    <submittedName>
        <fullName evidence="2">DUF1330 domain-containing protein</fullName>
    </submittedName>
</protein>
<dbReference type="InterPro" id="IPR010753">
    <property type="entry name" value="DUF1330"/>
</dbReference>
<gene>
    <name evidence="2" type="ORF">JJJ17_00565</name>
</gene>
<dbReference type="SUPFAM" id="SSF54909">
    <property type="entry name" value="Dimeric alpha+beta barrel"/>
    <property type="match status" value="1"/>
</dbReference>
<reference evidence="2" key="1">
    <citation type="submission" date="2021-01" db="EMBL/GenBank/DDBJ databases">
        <title>Paracoccus amoyensis sp. nov., isolated from the surface seawater along the coast of Xiamen Island, China.</title>
        <authorList>
            <person name="Lyu L."/>
        </authorList>
    </citation>
    <scope>NUCLEOTIDE SEQUENCE</scope>
    <source>
        <strain evidence="2">MJ17</strain>
    </source>
</reference>
<dbReference type="RefSeq" id="WP_200683014.1">
    <property type="nucleotide sequence ID" value="NZ_JAEPRQ010000001.1"/>
</dbReference>
<evidence type="ECO:0000313" key="3">
    <source>
        <dbReference type="Proteomes" id="UP000640485"/>
    </source>
</evidence>
<dbReference type="Gene3D" id="3.30.70.100">
    <property type="match status" value="1"/>
</dbReference>
<dbReference type="Pfam" id="PF07045">
    <property type="entry name" value="DUF1330"/>
    <property type="match status" value="1"/>
</dbReference>
<name>A0A934SH54_9RHOB</name>
<dbReference type="PANTHER" id="PTHR41521">
    <property type="match status" value="1"/>
</dbReference>